<evidence type="ECO:0000256" key="9">
    <source>
        <dbReference type="HAMAP-Rule" id="MF_02044"/>
    </source>
</evidence>
<evidence type="ECO:0000259" key="11">
    <source>
        <dbReference type="Pfam" id="PF00149"/>
    </source>
</evidence>
<dbReference type="PANTHER" id="PTHR30337:SF0">
    <property type="entry name" value="NUCLEASE SBCCD SUBUNIT D"/>
    <property type="match status" value="1"/>
</dbReference>
<feature type="binding site" evidence="9">
    <location>
        <position position="11"/>
    </location>
    <ligand>
        <name>Mn(2+)</name>
        <dbReference type="ChEBI" id="CHEBI:29035"/>
        <label>1</label>
    </ligand>
</feature>
<evidence type="ECO:0000313" key="12">
    <source>
        <dbReference type="EMBL" id="MFC6826286.1"/>
    </source>
</evidence>
<proteinExistence type="inferred from homology"/>
<keyword evidence="8 9" id="KW-0464">Manganese</keyword>
<dbReference type="EMBL" id="JBHSXH010000015">
    <property type="protein sequence ID" value="MFC6826286.1"/>
    <property type="molecule type" value="Genomic_DNA"/>
</dbReference>
<feature type="binding site" evidence="9">
    <location>
        <position position="9"/>
    </location>
    <ligand>
        <name>Mn(2+)</name>
        <dbReference type="ChEBI" id="CHEBI:29035"/>
        <label>1</label>
    </ligand>
</feature>
<name>A0ABD5U0F6_9EURY</name>
<feature type="active site" description="Proton donor" evidence="9">
    <location>
        <position position="86"/>
    </location>
</feature>
<dbReference type="Pfam" id="PF00149">
    <property type="entry name" value="Metallophos"/>
    <property type="match status" value="1"/>
</dbReference>
<keyword evidence="1 9" id="KW-0540">Nuclease</keyword>
<feature type="compositionally biased region" description="Acidic residues" evidence="10">
    <location>
        <begin position="433"/>
        <end position="453"/>
    </location>
</feature>
<evidence type="ECO:0000256" key="5">
    <source>
        <dbReference type="ARBA" id="ARBA00022801"/>
    </source>
</evidence>
<keyword evidence="4 9" id="KW-0227">DNA damage</keyword>
<keyword evidence="6 9" id="KW-0269">Exonuclease</keyword>
<feature type="binding site" evidence="9">
    <location>
        <position position="150"/>
    </location>
    <ligand>
        <name>Mn(2+)</name>
        <dbReference type="ChEBI" id="CHEBI:29035"/>
        <label>2</label>
    </ligand>
</feature>
<dbReference type="RefSeq" id="WP_379697654.1">
    <property type="nucleotide sequence ID" value="NZ_JBHSXH010000015.1"/>
</dbReference>
<comment type="activity regulation">
    <text evidence="9">Nuclease activity is regulated by Rad50.</text>
</comment>
<dbReference type="AlphaFoldDB" id="A0ABD5U0F6"/>
<dbReference type="InterPro" id="IPR029052">
    <property type="entry name" value="Metallo-depent_PP-like"/>
</dbReference>
<dbReference type="InterPro" id="IPR032885">
    <property type="entry name" value="Mre11_archaea-type"/>
</dbReference>
<dbReference type="SUPFAM" id="SSF56300">
    <property type="entry name" value="Metallo-dependent phosphatases"/>
    <property type="match status" value="1"/>
</dbReference>
<keyword evidence="5 9" id="KW-0378">Hydrolase</keyword>
<evidence type="ECO:0000256" key="10">
    <source>
        <dbReference type="SAM" id="MobiDB-lite"/>
    </source>
</evidence>
<feature type="compositionally biased region" description="Acidic residues" evidence="10">
    <location>
        <begin position="372"/>
        <end position="393"/>
    </location>
</feature>
<dbReference type="GO" id="GO:0000403">
    <property type="term" value="F:Y-form DNA binding"/>
    <property type="evidence" value="ECO:0007669"/>
    <property type="project" value="UniProtKB-UniRule"/>
</dbReference>
<keyword evidence="13" id="KW-1185">Reference proteome</keyword>
<comment type="cofactor">
    <cofactor evidence="9">
        <name>Mn(2+)</name>
        <dbReference type="ChEBI" id="CHEBI:29035"/>
    </cofactor>
    <text evidence="9">Binds 2 manganese ions per subunit.</text>
</comment>
<evidence type="ECO:0000256" key="7">
    <source>
        <dbReference type="ARBA" id="ARBA00023204"/>
    </source>
</evidence>
<dbReference type="InterPro" id="IPR050535">
    <property type="entry name" value="DNA_Repair-Maintenance_Comp"/>
</dbReference>
<comment type="caution">
    <text evidence="12">The sequence shown here is derived from an EMBL/GenBank/DDBJ whole genome shotgun (WGS) entry which is preliminary data.</text>
</comment>
<dbReference type="GO" id="GO:0045027">
    <property type="term" value="F:DNA end binding"/>
    <property type="evidence" value="ECO:0007669"/>
    <property type="project" value="UniProtKB-UniRule"/>
</dbReference>
<dbReference type="PANTHER" id="PTHR30337">
    <property type="entry name" value="COMPONENT OF ATP-DEPENDENT DSDNA EXONUCLEASE"/>
    <property type="match status" value="1"/>
</dbReference>
<evidence type="ECO:0000256" key="3">
    <source>
        <dbReference type="ARBA" id="ARBA00022759"/>
    </source>
</evidence>
<comment type="similarity">
    <text evidence="9">Belongs to the MRE11/RAD32 family.</text>
</comment>
<evidence type="ECO:0000256" key="8">
    <source>
        <dbReference type="ARBA" id="ARBA00023211"/>
    </source>
</evidence>
<dbReference type="GO" id="GO:0030145">
    <property type="term" value="F:manganese ion binding"/>
    <property type="evidence" value="ECO:0007669"/>
    <property type="project" value="UniProtKB-UniRule"/>
</dbReference>
<keyword evidence="3 9" id="KW-0255">Endonuclease</keyword>
<dbReference type="NCBIfam" id="NF041030">
    <property type="entry name" value="Mre11_Halo"/>
    <property type="match status" value="1"/>
</dbReference>
<comment type="subunit">
    <text evidence="9">Homodimer. Forms a heterotetramer composed of two Mre11 subunits and two Rad50 subunits.</text>
</comment>
<feature type="compositionally biased region" description="Acidic residues" evidence="10">
    <location>
        <begin position="463"/>
        <end position="475"/>
    </location>
</feature>
<gene>
    <name evidence="9 12" type="primary">mre11</name>
    <name evidence="12" type="ORF">ACFQEV_14990</name>
</gene>
<dbReference type="CDD" id="cd00840">
    <property type="entry name" value="MPP_Mre11_N"/>
    <property type="match status" value="1"/>
</dbReference>
<feature type="domain" description="Calcineurin-like phosphoesterase" evidence="11">
    <location>
        <begin position="3"/>
        <end position="152"/>
    </location>
</feature>
<organism evidence="12 13">
    <name type="scientific">Halopelagius fulvigenes</name>
    <dbReference type="NCBI Taxonomy" id="1198324"/>
    <lineage>
        <taxon>Archaea</taxon>
        <taxon>Methanobacteriati</taxon>
        <taxon>Methanobacteriota</taxon>
        <taxon>Stenosarchaea group</taxon>
        <taxon>Halobacteria</taxon>
        <taxon>Halobacteriales</taxon>
        <taxon>Haloferacaceae</taxon>
    </lineage>
</organism>
<dbReference type="HAMAP" id="MF_02044">
    <property type="entry name" value="Mre11"/>
    <property type="match status" value="1"/>
</dbReference>
<evidence type="ECO:0000256" key="4">
    <source>
        <dbReference type="ARBA" id="ARBA00022763"/>
    </source>
</evidence>
<dbReference type="InterPro" id="IPR054879">
    <property type="entry name" value="Mre11_Halo"/>
</dbReference>
<dbReference type="GO" id="GO:0008408">
    <property type="term" value="F:3'-5' exonuclease activity"/>
    <property type="evidence" value="ECO:0007669"/>
    <property type="project" value="UniProtKB-UniRule"/>
</dbReference>
<comment type="function">
    <text evidence="9">Part of the Rad50/Mre11 complex, which is involved in the early steps of DNA double-strand break (DSB) repair. Mre11 binds to DSB ends and has both double-stranded 3'-5' exonuclease activity and single-stranded endonuclease activity.</text>
</comment>
<keyword evidence="7 9" id="KW-0234">DNA repair</keyword>
<dbReference type="GO" id="GO:0004519">
    <property type="term" value="F:endonuclease activity"/>
    <property type="evidence" value="ECO:0007669"/>
    <property type="project" value="UniProtKB-UniRule"/>
</dbReference>
<feature type="binding site" evidence="9">
    <location>
        <position position="50"/>
    </location>
    <ligand>
        <name>Mn(2+)</name>
        <dbReference type="ChEBI" id="CHEBI:29035"/>
        <label>1</label>
    </ligand>
</feature>
<feature type="binding site" evidence="9">
    <location>
        <position position="50"/>
    </location>
    <ligand>
        <name>Mn(2+)</name>
        <dbReference type="ChEBI" id="CHEBI:29035"/>
        <label>2</label>
    </ligand>
</feature>
<dbReference type="GO" id="GO:0006302">
    <property type="term" value="P:double-strand break repair"/>
    <property type="evidence" value="ECO:0007669"/>
    <property type="project" value="UniProtKB-UniRule"/>
</dbReference>
<feature type="binding site" evidence="9">
    <location>
        <position position="85"/>
    </location>
    <ligand>
        <name>Mn(2+)</name>
        <dbReference type="ChEBI" id="CHEBI:29035"/>
        <label>2</label>
    </ligand>
</feature>
<protein>
    <recommendedName>
        <fullName evidence="9">DNA double-strand break repair protein Mre11</fullName>
        <ecNumber evidence="9">3.1.-.-</ecNumber>
    </recommendedName>
</protein>
<sequence length="492" mass="53093">MTRVIHTGDTHIGYQQYHSPERRRDFLDAFEQVVEDAVSEGVDAVVHAGDLFHDRRPELRDLLGTLSALRRLDEADVPFLAIVGNHESTRGGQWLDLFENLGLAERLGREPRVVGDTAFYGLDHVPESRRDDLTYDFEPHDAAHTVLVAHGLFTPFAHANWETETVLSESNVSFDAVLLGDNHAPGVEEVRDTWVTYCGSTERASTSEEPGRGYNIVALDGEVDIRRKSLNTRPFRFVSVELKEGEGVERVREQVRQYDLTDAVVVVEVTGEGEPVTPASIEEFAAERGALIARVTDRRELETDSSLDVSFADPDDAVRERVSDLGLSTAALDVDETIRASKTPDSKVREEVRSRVAALADEGDLSAFEAAEAAETDADAGEDSETDAADSTEGDGTADAASAEETPSPPDETAVEAVAAAENGRAAAADAEAGADAEPDADATADGDADANPDAETNADPNPEADENADPNPDAETERDAQANGQFTMEDF</sequence>
<evidence type="ECO:0000256" key="6">
    <source>
        <dbReference type="ARBA" id="ARBA00022839"/>
    </source>
</evidence>
<reference evidence="12 13" key="1">
    <citation type="journal article" date="2019" name="Int. J. Syst. Evol. Microbiol.">
        <title>The Global Catalogue of Microorganisms (GCM) 10K type strain sequencing project: providing services to taxonomists for standard genome sequencing and annotation.</title>
        <authorList>
            <consortium name="The Broad Institute Genomics Platform"/>
            <consortium name="The Broad Institute Genome Sequencing Center for Infectious Disease"/>
            <person name="Wu L."/>
            <person name="Ma J."/>
        </authorList>
    </citation>
    <scope>NUCLEOTIDE SEQUENCE [LARGE SCALE GENOMIC DNA]</scope>
    <source>
        <strain evidence="12 13">YIM 94188</strain>
    </source>
</reference>
<feature type="binding site" evidence="9">
    <location>
        <position position="183"/>
    </location>
    <ligand>
        <name>Mn(2+)</name>
        <dbReference type="ChEBI" id="CHEBI:29035"/>
        <label>1</label>
    </ligand>
</feature>
<comment type="caution">
    <text evidence="9">Lacks conserved residue(s) required for the propagation of feature annotation.</text>
</comment>
<evidence type="ECO:0000313" key="13">
    <source>
        <dbReference type="Proteomes" id="UP001596408"/>
    </source>
</evidence>
<feature type="region of interest" description="Disordered" evidence="10">
    <location>
        <begin position="371"/>
        <end position="492"/>
    </location>
</feature>
<evidence type="ECO:0000256" key="2">
    <source>
        <dbReference type="ARBA" id="ARBA00022723"/>
    </source>
</evidence>
<dbReference type="InterPro" id="IPR041796">
    <property type="entry name" value="Mre11_N"/>
</dbReference>
<feature type="compositionally biased region" description="Low complexity" evidence="10">
    <location>
        <begin position="411"/>
        <end position="432"/>
    </location>
</feature>
<keyword evidence="2 9" id="KW-0479">Metal-binding</keyword>
<accession>A0ABD5U0F6</accession>
<dbReference type="Proteomes" id="UP001596408">
    <property type="component" value="Unassembled WGS sequence"/>
</dbReference>
<dbReference type="Gene3D" id="3.60.21.10">
    <property type="match status" value="1"/>
</dbReference>
<dbReference type="InterPro" id="IPR004843">
    <property type="entry name" value="Calcineurin-like_PHP"/>
</dbReference>
<evidence type="ECO:0000256" key="1">
    <source>
        <dbReference type="ARBA" id="ARBA00022722"/>
    </source>
</evidence>
<dbReference type="EC" id="3.1.-.-" evidence="9"/>
<feature type="compositionally biased region" description="Polar residues" evidence="10">
    <location>
        <begin position="483"/>
        <end position="492"/>
    </location>
</feature>